<comment type="caution">
    <text evidence="11">The sequence shown here is derived from an EMBL/GenBank/DDBJ whole genome shotgun (WGS) entry which is preliminary data.</text>
</comment>
<proteinExistence type="predicted"/>
<reference evidence="11 12" key="1">
    <citation type="submission" date="2018-04" db="EMBL/GenBank/DDBJ databases">
        <authorList>
            <person name="Zhang X."/>
            <person name="Yuan J."/>
            <person name="Li F."/>
            <person name="Xiang J."/>
        </authorList>
    </citation>
    <scope>NUCLEOTIDE SEQUENCE [LARGE SCALE GENOMIC DNA]</scope>
    <source>
        <tissue evidence="11">Muscle</tissue>
    </source>
</reference>
<evidence type="ECO:0000313" key="12">
    <source>
        <dbReference type="Proteomes" id="UP000283509"/>
    </source>
</evidence>
<dbReference type="PANTHER" id="PTHR22957">
    <property type="entry name" value="TBC1 DOMAIN FAMILY MEMBER GTPASE-ACTIVATING PROTEIN"/>
    <property type="match status" value="1"/>
</dbReference>
<evidence type="ECO:0000256" key="3">
    <source>
        <dbReference type="ARBA" id="ARBA00022468"/>
    </source>
</evidence>
<evidence type="ECO:0000256" key="1">
    <source>
        <dbReference type="ARBA" id="ARBA00004370"/>
    </source>
</evidence>
<dbReference type="Gene3D" id="1.10.10.750">
    <property type="entry name" value="Ypt/Rab-GAP domain of gyp1p, domain 1"/>
    <property type="match status" value="1"/>
</dbReference>
<protein>
    <recommendedName>
        <fullName evidence="8">TBC1 domain family member 13</fullName>
    </recommendedName>
</protein>
<dbReference type="SMART" id="SM00164">
    <property type="entry name" value="TBC"/>
    <property type="match status" value="1"/>
</dbReference>
<keyword evidence="12" id="KW-1185">Reference proteome</keyword>
<evidence type="ECO:0000256" key="8">
    <source>
        <dbReference type="ARBA" id="ARBA00067477"/>
    </source>
</evidence>
<evidence type="ECO:0000256" key="6">
    <source>
        <dbReference type="ARBA" id="ARBA00059763"/>
    </source>
</evidence>
<dbReference type="OrthoDB" id="10263206at2759"/>
<feature type="region of interest" description="Disordered" evidence="9">
    <location>
        <begin position="1"/>
        <end position="20"/>
    </location>
</feature>
<dbReference type="EMBL" id="QCYY01000537">
    <property type="protein sequence ID" value="ROT84451.1"/>
    <property type="molecule type" value="Genomic_DNA"/>
</dbReference>
<dbReference type="PROSITE" id="PS50086">
    <property type="entry name" value="TBC_RABGAP"/>
    <property type="match status" value="1"/>
</dbReference>
<evidence type="ECO:0000313" key="11">
    <source>
        <dbReference type="EMBL" id="ROT84451.1"/>
    </source>
</evidence>
<dbReference type="Gene3D" id="1.10.472.80">
    <property type="entry name" value="Ypt/Rab-GAP domain of gyp1p, domain 3"/>
    <property type="match status" value="1"/>
</dbReference>
<gene>
    <name evidence="11" type="ORF">C7M84_022349</name>
</gene>
<dbReference type="GO" id="GO:0005737">
    <property type="term" value="C:cytoplasm"/>
    <property type="evidence" value="ECO:0007669"/>
    <property type="project" value="UniProtKB-SubCell"/>
</dbReference>
<dbReference type="Gene3D" id="1.10.8.270">
    <property type="entry name" value="putative rabgap domain of human tbc1 domain family member 14 like domains"/>
    <property type="match status" value="1"/>
</dbReference>
<dbReference type="FunFam" id="1.10.8.270:FF:000019">
    <property type="entry name" value="TBC1 domain family member 13"/>
    <property type="match status" value="1"/>
</dbReference>
<comment type="subunit">
    <text evidence="7">Interacts with RAB1A and RAB10; in a GTP-dependent manner.</text>
</comment>
<dbReference type="PANTHER" id="PTHR22957:SF27">
    <property type="entry name" value="TBC1 DOMAIN FAMILY MEMBER 13"/>
    <property type="match status" value="1"/>
</dbReference>
<keyword evidence="4" id="KW-0963">Cytoplasm</keyword>
<evidence type="ECO:0000259" key="10">
    <source>
        <dbReference type="PROSITE" id="PS50086"/>
    </source>
</evidence>
<evidence type="ECO:0000256" key="4">
    <source>
        <dbReference type="ARBA" id="ARBA00022490"/>
    </source>
</evidence>
<dbReference type="InterPro" id="IPR000195">
    <property type="entry name" value="Rab-GAP-TBC_dom"/>
</dbReference>
<organism evidence="11 12">
    <name type="scientific">Penaeus vannamei</name>
    <name type="common">Whiteleg shrimp</name>
    <name type="synonym">Litopenaeus vannamei</name>
    <dbReference type="NCBI Taxonomy" id="6689"/>
    <lineage>
        <taxon>Eukaryota</taxon>
        <taxon>Metazoa</taxon>
        <taxon>Ecdysozoa</taxon>
        <taxon>Arthropoda</taxon>
        <taxon>Crustacea</taxon>
        <taxon>Multicrustacea</taxon>
        <taxon>Malacostraca</taxon>
        <taxon>Eumalacostraca</taxon>
        <taxon>Eucarida</taxon>
        <taxon>Decapoda</taxon>
        <taxon>Dendrobranchiata</taxon>
        <taxon>Penaeoidea</taxon>
        <taxon>Penaeidae</taxon>
        <taxon>Penaeus</taxon>
    </lineage>
</organism>
<comment type="function">
    <text evidence="6">Acts as a GTPase-activating protein for RAB35. Together with RAB35 may be involved in regulation of insulin-induced glucose transporter SLC2A4/GLUT4 translocation to the plasma membrane in adipocytes.</text>
</comment>
<dbReference type="SUPFAM" id="SSF47923">
    <property type="entry name" value="Ypt/Rab-GAP domain of gyp1p"/>
    <property type="match status" value="2"/>
</dbReference>
<dbReference type="GO" id="GO:0005096">
    <property type="term" value="F:GTPase activator activity"/>
    <property type="evidence" value="ECO:0007669"/>
    <property type="project" value="UniProtKB-KW"/>
</dbReference>
<dbReference type="FunFam" id="1.10.472.80:FF:000009">
    <property type="entry name" value="TBC1 domain family member 13"/>
    <property type="match status" value="1"/>
</dbReference>
<comment type="subcellular location">
    <subcellularLocation>
        <location evidence="2">Cytoplasm</location>
    </subcellularLocation>
    <subcellularLocation>
        <location evidence="1">Membrane</location>
    </subcellularLocation>
</comment>
<dbReference type="AlphaFoldDB" id="A0A423U721"/>
<dbReference type="InterPro" id="IPR035969">
    <property type="entry name" value="Rab-GAP_TBC_sf"/>
</dbReference>
<name>A0A423U721_PENVA</name>
<evidence type="ECO:0000256" key="2">
    <source>
        <dbReference type="ARBA" id="ARBA00004496"/>
    </source>
</evidence>
<accession>A0A423U721</accession>
<reference evidence="11 12" key="2">
    <citation type="submission" date="2019-01" db="EMBL/GenBank/DDBJ databases">
        <title>The decoding of complex shrimp genome reveals the adaptation for benthos swimmer, frequently molting mechanism and breeding impact on genome.</title>
        <authorList>
            <person name="Sun Y."/>
            <person name="Gao Y."/>
            <person name="Yu Y."/>
        </authorList>
    </citation>
    <scope>NUCLEOTIDE SEQUENCE [LARGE SCALE GENOMIC DNA]</scope>
    <source>
        <tissue evidence="11">Muscle</tissue>
    </source>
</reference>
<keyword evidence="5" id="KW-0472">Membrane</keyword>
<dbReference type="STRING" id="6689.A0A423U721"/>
<evidence type="ECO:0000256" key="5">
    <source>
        <dbReference type="ARBA" id="ARBA00023136"/>
    </source>
</evidence>
<dbReference type="GO" id="GO:0016020">
    <property type="term" value="C:membrane"/>
    <property type="evidence" value="ECO:0007669"/>
    <property type="project" value="UniProtKB-SubCell"/>
</dbReference>
<dbReference type="GO" id="GO:0006886">
    <property type="term" value="P:intracellular protein transport"/>
    <property type="evidence" value="ECO:0007669"/>
    <property type="project" value="TreeGrafter"/>
</dbReference>
<dbReference type="Pfam" id="PF00566">
    <property type="entry name" value="RabGAP-TBC"/>
    <property type="match status" value="1"/>
</dbReference>
<dbReference type="Proteomes" id="UP000283509">
    <property type="component" value="Unassembled WGS sequence"/>
</dbReference>
<evidence type="ECO:0000256" key="7">
    <source>
        <dbReference type="ARBA" id="ARBA00064536"/>
    </source>
</evidence>
<evidence type="ECO:0000256" key="9">
    <source>
        <dbReference type="SAM" id="MobiDB-lite"/>
    </source>
</evidence>
<feature type="domain" description="Rab-GAP TBC" evidence="10">
    <location>
        <begin position="55"/>
        <end position="359"/>
    </location>
</feature>
<keyword evidence="3" id="KW-0343">GTPase activation</keyword>
<sequence>MAAYKASPNHPIHPTQQRLYSTPSLSDRLQEFDRILSQDVVDLKALRRLCFTGAPEEGGRRALCWKLLLNYLPLDTNQWDETLRKKRAQYQHFVEEMVVEPARLSKNGSGNNHVDDHPLNPNPDSQWGSFFKDNEVLAQIDKDVRRLCPDIMFFQRGTNYPCRLIVDDQDVERLSHRVTHSSLTASSVTRKGLGITKMESVSRRSTTTEDYHPLSPGSEAHWEVVERILFIYAKLNPGQSYVQGMNEIIGPIYYTFASDPNEAFREMAEADCFWCFISLMGEIRDFFIRTLDESESGIGAMMNRLMANLRQHDHQLWDRLRVQELKPQFFSFRWLTLLLSQEFDLPDVIRVWDSLFADTDRFSYLIQVCTAMMVTQRDVMMENDFAGNMKILQHYPPGDIQVLLSKATELVESNGEAGIGTEASS</sequence>